<evidence type="ECO:0000256" key="3">
    <source>
        <dbReference type="ARBA" id="ARBA00022448"/>
    </source>
</evidence>
<proteinExistence type="inferred from homology"/>
<dbReference type="STRING" id="1592317.DPF_2398"/>
<feature type="transmembrane region" description="Helical" evidence="8">
    <location>
        <begin position="217"/>
        <end position="235"/>
    </location>
</feature>
<keyword evidence="4" id="KW-1003">Cell membrane</keyword>
<accession>A0A194AHW3</accession>
<comment type="similarity">
    <text evidence="2">Belongs to the AzlC family.</text>
</comment>
<evidence type="ECO:0000256" key="6">
    <source>
        <dbReference type="ARBA" id="ARBA00022989"/>
    </source>
</evidence>
<evidence type="ECO:0000256" key="8">
    <source>
        <dbReference type="SAM" id="Phobius"/>
    </source>
</evidence>
<feature type="transmembrane region" description="Helical" evidence="8">
    <location>
        <begin position="193"/>
        <end position="211"/>
    </location>
</feature>
<dbReference type="GO" id="GO:0005886">
    <property type="term" value="C:plasma membrane"/>
    <property type="evidence" value="ECO:0007669"/>
    <property type="project" value="UniProtKB-SubCell"/>
</dbReference>
<keyword evidence="6 8" id="KW-1133">Transmembrane helix</keyword>
<keyword evidence="5 8" id="KW-0812">Transmembrane</keyword>
<feature type="transmembrane region" description="Helical" evidence="8">
    <location>
        <begin position="140"/>
        <end position="164"/>
    </location>
</feature>
<evidence type="ECO:0000256" key="2">
    <source>
        <dbReference type="ARBA" id="ARBA00010735"/>
    </source>
</evidence>
<gene>
    <name evidence="9" type="ORF">DPF_2398</name>
</gene>
<dbReference type="RefSeq" id="WP_069860156.1">
    <property type="nucleotide sequence ID" value="NZ_BDFE01000020.1"/>
</dbReference>
<keyword evidence="7 8" id="KW-0472">Membrane</keyword>
<feature type="transmembrane region" description="Helical" evidence="8">
    <location>
        <begin position="170"/>
        <end position="186"/>
    </location>
</feature>
<comment type="subcellular location">
    <subcellularLocation>
        <location evidence="1">Cell membrane</location>
        <topology evidence="1">Multi-pass membrane protein</topology>
    </subcellularLocation>
</comment>
<dbReference type="EMBL" id="BDFE01000020">
    <property type="protein sequence ID" value="GAU09667.1"/>
    <property type="molecule type" value="Genomic_DNA"/>
</dbReference>
<feature type="transmembrane region" description="Helical" evidence="8">
    <location>
        <begin position="20"/>
        <end position="40"/>
    </location>
</feature>
<keyword evidence="10" id="KW-1185">Reference proteome</keyword>
<evidence type="ECO:0000256" key="7">
    <source>
        <dbReference type="ARBA" id="ARBA00023136"/>
    </source>
</evidence>
<dbReference type="PANTHER" id="PTHR34979:SF1">
    <property type="entry name" value="INNER MEMBRANE PROTEIN YGAZ"/>
    <property type="match status" value="1"/>
</dbReference>
<evidence type="ECO:0000256" key="4">
    <source>
        <dbReference type="ARBA" id="ARBA00022475"/>
    </source>
</evidence>
<dbReference type="Proteomes" id="UP000095200">
    <property type="component" value="Unassembled WGS sequence"/>
</dbReference>
<dbReference type="GO" id="GO:1903785">
    <property type="term" value="P:L-valine transmembrane transport"/>
    <property type="evidence" value="ECO:0007669"/>
    <property type="project" value="TreeGrafter"/>
</dbReference>
<protein>
    <submittedName>
        <fullName evidence="9">Branched-chain amino acid ABC transporter permease</fullName>
    </submittedName>
</protein>
<evidence type="ECO:0000313" key="9">
    <source>
        <dbReference type="EMBL" id="GAU09667.1"/>
    </source>
</evidence>
<keyword evidence="3" id="KW-0813">Transport</keyword>
<name>A0A194AHW3_9BACT</name>
<comment type="caution">
    <text evidence="9">The sequence shown here is derived from an EMBL/GenBank/DDBJ whole genome shotgun (WGS) entry which is preliminary data.</text>
</comment>
<evidence type="ECO:0000313" key="10">
    <source>
        <dbReference type="Proteomes" id="UP000095200"/>
    </source>
</evidence>
<dbReference type="AlphaFoldDB" id="A0A194AHW3"/>
<organism evidence="9 10">
    <name type="scientific">Desulfoplanes formicivorans</name>
    <dbReference type="NCBI Taxonomy" id="1592317"/>
    <lineage>
        <taxon>Bacteria</taxon>
        <taxon>Pseudomonadati</taxon>
        <taxon>Thermodesulfobacteriota</taxon>
        <taxon>Desulfovibrionia</taxon>
        <taxon>Desulfovibrionales</taxon>
        <taxon>Desulfoplanaceae</taxon>
        <taxon>Desulfoplanes</taxon>
    </lineage>
</organism>
<dbReference type="PANTHER" id="PTHR34979">
    <property type="entry name" value="INNER MEMBRANE PROTEIN YGAZ"/>
    <property type="match status" value="1"/>
</dbReference>
<evidence type="ECO:0000256" key="5">
    <source>
        <dbReference type="ARBA" id="ARBA00022692"/>
    </source>
</evidence>
<reference evidence="10" key="1">
    <citation type="submission" date="2016-06" db="EMBL/GenBank/DDBJ databases">
        <title>Draft genome sequence of Desulfoplanes formicivorans strain Pf12B.</title>
        <authorList>
            <person name="Watanabe M."/>
            <person name="Kojima H."/>
            <person name="Fukui M."/>
        </authorList>
    </citation>
    <scope>NUCLEOTIDE SEQUENCE [LARGE SCALE GENOMIC DNA]</scope>
    <source>
        <strain evidence="10">Pf12B</strain>
    </source>
</reference>
<dbReference type="InterPro" id="IPR011606">
    <property type="entry name" value="Brnchd-chn_aa_trnsp_permease"/>
</dbReference>
<dbReference type="OrthoDB" id="9803444at2"/>
<evidence type="ECO:0000256" key="1">
    <source>
        <dbReference type="ARBA" id="ARBA00004651"/>
    </source>
</evidence>
<dbReference type="Pfam" id="PF03591">
    <property type="entry name" value="AzlC"/>
    <property type="match status" value="1"/>
</dbReference>
<sequence length="237" mass="25691">MEQTMEVGQGESMRIFINAFKQTAPIVMGYIPVGFAYGVLAQKVGLSPLNTLLMSVMVFAGSAQLIAVGLMAAGVPPLSVIVTTFVVNLRHLLMSASLSPHLRSWKKWQLALFAFELTDETFALHSTRYFQGKQLKSETFCINVIAQLAWVLGTWLGMVASTLITDVKPIGLDYALPAMFIALLVAQIKEPMHVLVALIAGILSVVLALVGLDHFHVILATVVAATLGLGVETWIRK</sequence>